<accession>A0A9P1FKG3</accession>
<reference evidence="4" key="1">
    <citation type="submission" date="2022-10" db="EMBL/GenBank/DDBJ databases">
        <authorList>
            <person name="Chen Y."/>
            <person name="Dougan E. K."/>
            <person name="Chan C."/>
            <person name="Rhodes N."/>
            <person name="Thang M."/>
        </authorList>
    </citation>
    <scope>NUCLEOTIDE SEQUENCE</scope>
</reference>
<evidence type="ECO:0000256" key="2">
    <source>
        <dbReference type="SAM" id="MobiDB-lite"/>
    </source>
</evidence>
<keyword evidence="6" id="KW-1185">Reference proteome</keyword>
<evidence type="ECO:0000256" key="1">
    <source>
        <dbReference type="SAM" id="Coils"/>
    </source>
</evidence>
<dbReference type="EMBL" id="CAMXCT010000367">
    <property type="protein sequence ID" value="CAI3977810.1"/>
    <property type="molecule type" value="Genomic_DNA"/>
</dbReference>
<dbReference type="AlphaFoldDB" id="A0A9P1FKG3"/>
<dbReference type="Pfam" id="PF13475">
    <property type="entry name" value="DUF4116"/>
    <property type="match status" value="1"/>
</dbReference>
<comment type="caution">
    <text evidence="4">The sequence shown here is derived from an EMBL/GenBank/DDBJ whole genome shotgun (WGS) entry which is preliminary data.</text>
</comment>
<feature type="compositionally biased region" description="Basic and acidic residues" evidence="2">
    <location>
        <begin position="148"/>
        <end position="159"/>
    </location>
</feature>
<name>A0A9P1FKG3_9DINO</name>
<protein>
    <submittedName>
        <fullName evidence="5">DUF4116 domain-containing protein</fullName>
    </submittedName>
</protein>
<proteinExistence type="predicted"/>
<evidence type="ECO:0000313" key="4">
    <source>
        <dbReference type="EMBL" id="CAI3977810.1"/>
    </source>
</evidence>
<reference evidence="5 6" key="2">
    <citation type="submission" date="2024-05" db="EMBL/GenBank/DDBJ databases">
        <authorList>
            <person name="Chen Y."/>
            <person name="Shah S."/>
            <person name="Dougan E. K."/>
            <person name="Thang M."/>
            <person name="Chan C."/>
        </authorList>
    </citation>
    <scope>NUCLEOTIDE SEQUENCE [LARGE SCALE GENOMIC DNA]</scope>
</reference>
<keyword evidence="1" id="KW-0175">Coiled coil</keyword>
<evidence type="ECO:0000313" key="6">
    <source>
        <dbReference type="Proteomes" id="UP001152797"/>
    </source>
</evidence>
<evidence type="ECO:0000313" key="5">
    <source>
        <dbReference type="EMBL" id="CAL4765122.1"/>
    </source>
</evidence>
<evidence type="ECO:0000259" key="3">
    <source>
        <dbReference type="Pfam" id="PF13475"/>
    </source>
</evidence>
<feature type="coiled-coil region" evidence="1">
    <location>
        <begin position="2"/>
        <end position="29"/>
    </location>
</feature>
<feature type="region of interest" description="Disordered" evidence="2">
    <location>
        <begin position="148"/>
        <end position="171"/>
    </location>
</feature>
<dbReference type="InterPro" id="IPR025197">
    <property type="entry name" value="DUF4116"/>
</dbReference>
<dbReference type="EMBL" id="CAMXCT030000367">
    <property type="protein sequence ID" value="CAL4765122.1"/>
    <property type="molecule type" value="Genomic_DNA"/>
</dbReference>
<dbReference type="EMBL" id="CAMXCT020000367">
    <property type="protein sequence ID" value="CAL1131185.1"/>
    <property type="molecule type" value="Genomic_DNA"/>
</dbReference>
<sequence length="615" mass="70705">MVSEAHKMVQESEDRAQGLEQLAQDVYKQACVRIQELVNVAEKLYQSNYCNQASSSQLLTEEERLAALIATPSAVYREPEVASSSDDVLIQHVPSEDQRSDIMTKGLAPQKWSSALMLATFARRDSALAFGRRKTELLQRFWEEKEKEAKSKRCQEKRDAKSKRRQMTGNHPRALAHALEDQIHDKDVVCTAVSHDGMVLVFAPEEMRNHEEVVQAAVSQNGLALEYASPRLREKTETVLAALGQNPDAIHHVLPIVRDDHRMMAFGQERRPCLLEMLSERPRPMALKMALARIRMFVEPLLKETKTSWEDARFVLRKMNSLAELQGAVDDPKAFIDSLNKRQDDMGREWVIATLRFRLEPLAAEQDLWWDEMVPVLKSCSRKELLQAQENGKRFLETINNKTRGETAQLLAIAKLRRPFSRVLPVGLPWADVVPALHKVETLKELQNAREAPDLLMWKMSNAQQEWPPAVLYSFLRLRPKMEPKLTELVPGVMWEDFVKSLQVLDPMELHQASQSLYRFLQLLEIYPADPPGRWWFIARLRPHIELALDTQGNTWEEAVEMMFEMDPAFDLKPAIHEPLVFCEQLAEGPQHLRWKTTLRPEELKAELRKAAEDG</sequence>
<feature type="domain" description="DUF4116" evidence="3">
    <location>
        <begin position="185"/>
        <end position="233"/>
    </location>
</feature>
<organism evidence="4">
    <name type="scientific">Cladocopium goreaui</name>
    <dbReference type="NCBI Taxonomy" id="2562237"/>
    <lineage>
        <taxon>Eukaryota</taxon>
        <taxon>Sar</taxon>
        <taxon>Alveolata</taxon>
        <taxon>Dinophyceae</taxon>
        <taxon>Suessiales</taxon>
        <taxon>Symbiodiniaceae</taxon>
        <taxon>Cladocopium</taxon>
    </lineage>
</organism>
<dbReference type="Proteomes" id="UP001152797">
    <property type="component" value="Unassembled WGS sequence"/>
</dbReference>
<dbReference type="OrthoDB" id="445923at2759"/>
<gene>
    <name evidence="4" type="ORF">C1SCF055_LOCUS5922</name>
</gene>